<dbReference type="PANTHER" id="PTHR31687:SF3">
    <property type="entry name" value="PROTEIN URG3"/>
    <property type="match status" value="1"/>
</dbReference>
<evidence type="ECO:0000313" key="1">
    <source>
        <dbReference type="EMBL" id="VFA81513.1"/>
    </source>
</evidence>
<gene>
    <name evidence="1" type="ORF">NCTC8139_00574</name>
</gene>
<accession>A0ABD7UY98</accession>
<dbReference type="EMBL" id="CAACYD010000005">
    <property type="protein sequence ID" value="VFA81513.1"/>
    <property type="molecule type" value="Genomic_DNA"/>
</dbReference>
<dbReference type="Proteomes" id="UP000360750">
    <property type="component" value="Unassembled WGS sequence"/>
</dbReference>
<sequence length="416" mass="44551">MSSTVTGTPTREDAAAAAAALRSGAAVRERSRQLLERARAGRSAWFAIHDDALKSAAEEVIETTRERYPNGDIPFHSRWRHFEAGGVDRLTALAPALPADTAERSRALIDVVVVSVLLDAGAGPDWRYLEPTTGHTLTRSEGLGVASWNAFRAGLFSADPAVPLRVDADGLRSISPEALEAAFQVGEDNPLTGTAGRAELLRRLGETLADAPDVFGPVGRPGGLFDLLVGDGRTSLAAPEILAAVLTHLAPIWPSDNRIGDEPLGDCWRHDAVAGTGATAGWVPFHKLSQWLTYSLLEPFIWAGVQITDVDGLTGLPEYRNGGLLLDTGVLTLRDDAWADVEWEVGDPLIVEWRALTVALLDEIADLVRARLHADPRSMPLACVLEGGTWAAGRKLATRLRNGLPPLTIRSTGTVF</sequence>
<protein>
    <submittedName>
        <fullName evidence="1">Protein of uncharacterized function (DUF1688)</fullName>
    </submittedName>
</protein>
<dbReference type="AlphaFoldDB" id="A0ABD7UY98"/>
<dbReference type="Pfam" id="PF07958">
    <property type="entry name" value="DUF1688"/>
    <property type="match status" value="1"/>
</dbReference>
<reference evidence="1 2" key="1">
    <citation type="submission" date="2019-02" db="EMBL/GenBank/DDBJ databases">
        <authorList>
            <consortium name="Pathogen Informatics"/>
        </authorList>
    </citation>
    <scope>NUCLEOTIDE SEQUENCE [LARGE SCALE GENOMIC DNA]</scope>
    <source>
        <strain evidence="1 2">3012STDY6756503</strain>
    </source>
</reference>
<comment type="caution">
    <text evidence="1">The sequence shown here is derived from an EMBL/GenBank/DDBJ whole genome shotgun (WGS) entry which is preliminary data.</text>
</comment>
<dbReference type="RefSeq" id="WP_131733410.1">
    <property type="nucleotide sequence ID" value="NZ_CAACYD010000005.1"/>
</dbReference>
<proteinExistence type="predicted"/>
<name>A0ABD7UY98_9ACTN</name>
<dbReference type="PANTHER" id="PTHR31687">
    <property type="match status" value="1"/>
</dbReference>
<dbReference type="InterPro" id="IPR012469">
    <property type="entry name" value="DUF1688"/>
</dbReference>
<evidence type="ECO:0000313" key="2">
    <source>
        <dbReference type="Proteomes" id="UP000360750"/>
    </source>
</evidence>
<dbReference type="GeneID" id="60748624"/>
<organism evidence="1 2">
    <name type="scientific">Gordonia paraffinivorans</name>
    <dbReference type="NCBI Taxonomy" id="175628"/>
    <lineage>
        <taxon>Bacteria</taxon>
        <taxon>Bacillati</taxon>
        <taxon>Actinomycetota</taxon>
        <taxon>Actinomycetes</taxon>
        <taxon>Mycobacteriales</taxon>
        <taxon>Gordoniaceae</taxon>
        <taxon>Gordonia</taxon>
    </lineage>
</organism>